<reference evidence="1 2" key="2">
    <citation type="submission" date="2024-01" db="EMBL/GenBank/DDBJ databases">
        <title>Roseobacter fucihabitans sp. nov., isolated from the brown alga Fucus spiralis.</title>
        <authorList>
            <person name="Hahnke S."/>
            <person name="Berger M."/>
            <person name="Schlingloff A."/>
            <person name="Athale I."/>
            <person name="Neumann-Schaal M."/>
            <person name="Adenaya A."/>
            <person name="Poehlein A."/>
            <person name="Daniel R."/>
            <person name="Pertersen J."/>
            <person name="Brinkhoff T."/>
        </authorList>
    </citation>
    <scope>NUCLEOTIDE SEQUENCE [LARGE SCALE GENOMIC DNA]</scope>
    <source>
        <strain evidence="1 2">B14</strain>
        <plasmid evidence="1 2">pROLI81</plasmid>
    </source>
</reference>
<protein>
    <submittedName>
        <fullName evidence="1">Uncharacterized protein</fullName>
    </submittedName>
</protein>
<evidence type="ECO:0000313" key="2">
    <source>
        <dbReference type="Proteomes" id="UP001318682"/>
    </source>
</evidence>
<organism evidence="1 2">
    <name type="scientific">Roseobacter fucihabitans</name>
    <dbReference type="NCBI Taxonomy" id="1537242"/>
    <lineage>
        <taxon>Bacteria</taxon>
        <taxon>Pseudomonadati</taxon>
        <taxon>Pseudomonadota</taxon>
        <taxon>Alphaproteobacteria</taxon>
        <taxon>Rhodobacterales</taxon>
        <taxon>Roseobacteraceae</taxon>
        <taxon>Roseobacter</taxon>
    </lineage>
</organism>
<gene>
    <name evidence="1" type="ORF">ROLI_048070</name>
</gene>
<proteinExistence type="predicted"/>
<keyword evidence="2" id="KW-1185">Reference proteome</keyword>
<dbReference type="Proteomes" id="UP001318682">
    <property type="component" value="Plasmid pROLI81"/>
</dbReference>
<reference evidence="1 2" key="1">
    <citation type="submission" date="2015-07" db="EMBL/GenBank/DDBJ databases">
        <authorList>
            <person name="Voget S."/>
            <person name="Dogs M."/>
            <person name="Brinkhoff T.H."/>
            <person name="Daniel R."/>
        </authorList>
    </citation>
    <scope>NUCLEOTIDE SEQUENCE [LARGE SCALE GENOMIC DNA]</scope>
    <source>
        <strain evidence="1 2">B14</strain>
        <plasmid evidence="1 2">pROLI81</plasmid>
    </source>
</reference>
<accession>A0ABZ2C1W2</accession>
<sequence>MRFKRQARFIFTDTSRKRAALRRKQQRERDAMPLFADQIAAGQPCEDDVMQARAEAWGEQERRDRSRRARDWRSARATLAAMSRKERRVLRRAWNCAPYPADPSNLSGFLHSYRLGRFSLDDLPFPLTRTDPHGRRRVNFFDMKGSTMFMTILQARDIAAAPSNHTPEERLAAYHHLQKAAAKNKDRCRGNQDRVLSAALYLKLEDTQAQTHA</sequence>
<geneLocation type="plasmid" evidence="1 2">
    <name>pROLI81</name>
</geneLocation>
<evidence type="ECO:0000313" key="1">
    <source>
        <dbReference type="EMBL" id="WVX51705.1"/>
    </source>
</evidence>
<dbReference type="RefSeq" id="WP_187431442.1">
    <property type="nucleotide sequence ID" value="NZ_CP143426.1"/>
</dbReference>
<name>A0ABZ2C1W2_9RHOB</name>
<dbReference type="EMBL" id="CP143426">
    <property type="protein sequence ID" value="WVX51705.1"/>
    <property type="molecule type" value="Genomic_DNA"/>
</dbReference>
<keyword evidence="1" id="KW-0614">Plasmid</keyword>